<dbReference type="PANTHER" id="PTHR30388:SF4">
    <property type="entry name" value="MOLYBDENUM COFACTOR INSERTION CHAPERONE PAOD"/>
    <property type="match status" value="1"/>
</dbReference>
<name>A0A437QJU0_9PROT</name>
<gene>
    <name evidence="2" type="ORF">EOI86_18190</name>
</gene>
<evidence type="ECO:0000259" key="1">
    <source>
        <dbReference type="Pfam" id="PF13478"/>
    </source>
</evidence>
<dbReference type="InterPro" id="IPR027051">
    <property type="entry name" value="XdhC_Rossmann_dom"/>
</dbReference>
<dbReference type="InterPro" id="IPR052698">
    <property type="entry name" value="MoCofactor_Util/Proc"/>
</dbReference>
<dbReference type="Pfam" id="PF13478">
    <property type="entry name" value="XdhC_C"/>
    <property type="match status" value="1"/>
</dbReference>
<sequence length="235" mass="25539">MKRIVLKELRRARDSRVPATLVTDLSTGAQTLIVGEAFYGDPLPDASELEQVIDQVMVKDKGRTIEAGDSRIFIQPFNPPLRMMIIGAVHISQALAPMAKITGYDVTVIDPRTAWATEERFPGVVLDQRWPDEVMEETPPDRGTAVVTLTHDPKIDDPALEVALRSDAFYIGALGGSKTNAKREERLKESGLTAEQIARLHAPVGLDLGSVSPAEIAVATLAQATLALRGPRRKG</sequence>
<accession>A0A437QJU0</accession>
<dbReference type="Proteomes" id="UP000287447">
    <property type="component" value="Unassembled WGS sequence"/>
</dbReference>
<dbReference type="EMBL" id="SADE01000003">
    <property type="protein sequence ID" value="RVU34777.1"/>
    <property type="molecule type" value="Genomic_DNA"/>
</dbReference>
<organism evidence="2 3">
    <name type="scientific">Hwanghaeella grinnelliae</name>
    <dbReference type="NCBI Taxonomy" id="2500179"/>
    <lineage>
        <taxon>Bacteria</taxon>
        <taxon>Pseudomonadati</taxon>
        <taxon>Pseudomonadota</taxon>
        <taxon>Alphaproteobacteria</taxon>
        <taxon>Rhodospirillales</taxon>
        <taxon>Rhodospirillaceae</taxon>
        <taxon>Hwanghaeella</taxon>
    </lineage>
</organism>
<proteinExistence type="predicted"/>
<keyword evidence="3" id="KW-1185">Reference proteome</keyword>
<dbReference type="Gene3D" id="3.40.50.720">
    <property type="entry name" value="NAD(P)-binding Rossmann-like Domain"/>
    <property type="match status" value="1"/>
</dbReference>
<dbReference type="RefSeq" id="WP_127766923.1">
    <property type="nucleotide sequence ID" value="NZ_SADE01000003.1"/>
</dbReference>
<evidence type="ECO:0000313" key="3">
    <source>
        <dbReference type="Proteomes" id="UP000287447"/>
    </source>
</evidence>
<comment type="caution">
    <text evidence="2">The sequence shown here is derived from an EMBL/GenBank/DDBJ whole genome shotgun (WGS) entry which is preliminary data.</text>
</comment>
<feature type="domain" description="XdhC Rossmann" evidence="1">
    <location>
        <begin position="83"/>
        <end position="223"/>
    </location>
</feature>
<dbReference type="AlphaFoldDB" id="A0A437QJU0"/>
<dbReference type="PANTHER" id="PTHR30388">
    <property type="entry name" value="ALDEHYDE OXIDOREDUCTASE MOLYBDENUM COFACTOR ASSEMBLY PROTEIN"/>
    <property type="match status" value="1"/>
</dbReference>
<dbReference type="OrthoDB" id="9815497at2"/>
<protein>
    <submittedName>
        <fullName evidence="2">Xanthine dehydrogenase</fullName>
    </submittedName>
</protein>
<reference evidence="3" key="1">
    <citation type="submission" date="2019-01" db="EMBL/GenBank/DDBJ databases">
        <title>Gri0909 isolated from a small marine red alga.</title>
        <authorList>
            <person name="Kim J."/>
            <person name="Jeong S.E."/>
            <person name="Jeon C.O."/>
        </authorList>
    </citation>
    <scope>NUCLEOTIDE SEQUENCE [LARGE SCALE GENOMIC DNA]</scope>
    <source>
        <strain evidence="3">Gri0909</strain>
    </source>
</reference>
<evidence type="ECO:0000313" key="2">
    <source>
        <dbReference type="EMBL" id="RVU34777.1"/>
    </source>
</evidence>